<keyword evidence="2" id="KW-0812">Transmembrane</keyword>
<evidence type="ECO:0000256" key="2">
    <source>
        <dbReference type="SAM" id="Phobius"/>
    </source>
</evidence>
<name>A0A2P6NYM3_9EUKA</name>
<feature type="compositionally biased region" description="Low complexity" evidence="1">
    <location>
        <begin position="728"/>
        <end position="745"/>
    </location>
</feature>
<keyword evidence="2" id="KW-0472">Membrane</keyword>
<reference evidence="3 4" key="1">
    <citation type="journal article" date="2018" name="Genome Biol. Evol.">
        <title>Multiple Roots of Fruiting Body Formation in Amoebozoa.</title>
        <authorList>
            <person name="Hillmann F."/>
            <person name="Forbes G."/>
            <person name="Novohradska S."/>
            <person name="Ferling I."/>
            <person name="Riege K."/>
            <person name="Groth M."/>
            <person name="Westermann M."/>
            <person name="Marz M."/>
            <person name="Spaller T."/>
            <person name="Winckler T."/>
            <person name="Schaap P."/>
            <person name="Glockner G."/>
        </authorList>
    </citation>
    <scope>NUCLEOTIDE SEQUENCE [LARGE SCALE GENOMIC DNA]</scope>
    <source>
        <strain evidence="3 4">Jena</strain>
    </source>
</reference>
<feature type="transmembrane region" description="Helical" evidence="2">
    <location>
        <begin position="77"/>
        <end position="95"/>
    </location>
</feature>
<feature type="compositionally biased region" description="Gly residues" evidence="1">
    <location>
        <begin position="691"/>
        <end position="727"/>
    </location>
</feature>
<feature type="region of interest" description="Disordered" evidence="1">
    <location>
        <begin position="680"/>
        <end position="745"/>
    </location>
</feature>
<organism evidence="3 4">
    <name type="scientific">Planoprotostelium fungivorum</name>
    <dbReference type="NCBI Taxonomy" id="1890364"/>
    <lineage>
        <taxon>Eukaryota</taxon>
        <taxon>Amoebozoa</taxon>
        <taxon>Evosea</taxon>
        <taxon>Variosea</taxon>
        <taxon>Cavosteliida</taxon>
        <taxon>Cavosteliaceae</taxon>
        <taxon>Planoprotostelium</taxon>
    </lineage>
</organism>
<gene>
    <name evidence="3" type="ORF">PROFUN_02296</name>
</gene>
<evidence type="ECO:0000313" key="3">
    <source>
        <dbReference type="EMBL" id="PRP89018.1"/>
    </source>
</evidence>
<sequence length="770" mass="80134">MKPCCLFAIPLGKGKELIPGRYPVTTADSRDANTSGGAGRLDFITPLPPSYFLSAEHVKTVSWRLSPILLKNNKMRAALSLFVLYVALSQAAVYVTSITTIPTTGYFSPLYRADPPAAFQSNVHGLPDSASYTWLCDGQREGGSQACGTYQVVVATFANQSFVSSVPINITVTQIDIVQITLGRSYTSPNKTLYTFTSSVPYIYTLSAPALFSRPVLGFGGQQIVPANAALTASGSAYPLYATTFPQSYSVKLKAGDYFSSSFVYQNVTYATSPSICASQDAVVLVDLSTDTENSPFLLAQSCAYFFDSTPGLKNATVISAQTPATLSVSTTGQYNAACQTYGNSSDHYALVKLVNADVTSGGGFINGQVVIPQSGPFDTIYNCGSNTSIALSIQVNGPYQTVSINASLSSPEYNLPLGFYQINLAAGITIDAGSYFPLSKYTGQQGCSTAKTFNYFGYLSSYEFNREPPYFVLFNSSVSVCYTVTNEATFNALASATAFIIQPPAGYCLRSDGIPSNSSNSVYLYSNSSSSLFYEDNNTTLFTLTCSNDVLYVHLGSPSPVAVNFTLVAINTLGSYGQTYDVNGLSIIQYPPLTAAVGVLTVNLTGSVAALNDVIGLNGRKRTVDFTPLPSNSILTSSSGISQFLVAVRGRGQVSAELGTAIGVNVGYDTNYSLIPSTSSAPTVGDTTSGSGGGSTGTASSGGGAGTASSGGGAGTGTSGGQGTGTGTTPFTVPVTGTTPSGTTIVKPVSDASVIKAALFAIVIPLALF</sequence>
<keyword evidence="2" id="KW-1133">Transmembrane helix</keyword>
<accession>A0A2P6NYM3</accession>
<dbReference type="AlphaFoldDB" id="A0A2P6NYM3"/>
<proteinExistence type="predicted"/>
<evidence type="ECO:0000313" key="4">
    <source>
        <dbReference type="Proteomes" id="UP000241769"/>
    </source>
</evidence>
<protein>
    <submittedName>
        <fullName evidence="3">Uncharacterized protein</fullName>
    </submittedName>
</protein>
<comment type="caution">
    <text evidence="3">The sequence shown here is derived from an EMBL/GenBank/DDBJ whole genome shotgun (WGS) entry which is preliminary data.</text>
</comment>
<dbReference type="EMBL" id="MDYQ01000006">
    <property type="protein sequence ID" value="PRP89018.1"/>
    <property type="molecule type" value="Genomic_DNA"/>
</dbReference>
<dbReference type="InParanoid" id="A0A2P6NYM3"/>
<dbReference type="Proteomes" id="UP000241769">
    <property type="component" value="Unassembled WGS sequence"/>
</dbReference>
<evidence type="ECO:0000256" key="1">
    <source>
        <dbReference type="SAM" id="MobiDB-lite"/>
    </source>
</evidence>
<keyword evidence="4" id="KW-1185">Reference proteome</keyword>